<dbReference type="PRINTS" id="PR00081">
    <property type="entry name" value="GDHRDH"/>
</dbReference>
<dbReference type="EMBL" id="UOEJ01000003">
    <property type="protein sequence ID" value="VAV89688.1"/>
    <property type="molecule type" value="Genomic_DNA"/>
</dbReference>
<dbReference type="Gene3D" id="3.40.50.720">
    <property type="entry name" value="NAD(P)-binding Rossmann-like Domain"/>
    <property type="match status" value="1"/>
</dbReference>
<dbReference type="GO" id="GO:0016491">
    <property type="term" value="F:oxidoreductase activity"/>
    <property type="evidence" value="ECO:0007669"/>
    <property type="project" value="UniProtKB-KW"/>
</dbReference>
<protein>
    <submittedName>
        <fullName evidence="3">Oxidoreductase, short-chain dehydrogenase/reductase family</fullName>
        <ecNumber evidence="3">1.1.1.-</ecNumber>
    </submittedName>
</protein>
<dbReference type="AlphaFoldDB" id="A0A3B0RNA0"/>
<evidence type="ECO:0000313" key="3">
    <source>
        <dbReference type="EMBL" id="VAV89688.1"/>
    </source>
</evidence>
<name>A0A3B0RNA0_9ZZZZ</name>
<dbReference type="PANTHER" id="PTHR44196">
    <property type="entry name" value="DEHYDROGENASE/REDUCTASE SDR FAMILY MEMBER 7B"/>
    <property type="match status" value="1"/>
</dbReference>
<evidence type="ECO:0000256" key="2">
    <source>
        <dbReference type="ARBA" id="ARBA00023002"/>
    </source>
</evidence>
<comment type="similarity">
    <text evidence="1">Belongs to the short-chain dehydrogenases/reductases (SDR) family.</text>
</comment>
<evidence type="ECO:0000256" key="1">
    <source>
        <dbReference type="ARBA" id="ARBA00006484"/>
    </source>
</evidence>
<dbReference type="GO" id="GO:0016020">
    <property type="term" value="C:membrane"/>
    <property type="evidence" value="ECO:0007669"/>
    <property type="project" value="TreeGrafter"/>
</dbReference>
<reference evidence="3" key="1">
    <citation type="submission" date="2018-06" db="EMBL/GenBank/DDBJ databases">
        <authorList>
            <person name="Zhirakovskaya E."/>
        </authorList>
    </citation>
    <scope>NUCLEOTIDE SEQUENCE</scope>
</reference>
<sequence length="239" mass="26636">MGEALAKDYAGDGITLYLSGRNQQRLEQVREDCLQLGAEVHTALVDSADEKAMSDWINDCNWTAPLDLVIANAGIGTGFTTDMDLGEHTKSIFEVNVTGVFNTVHPAIRLMRKRGRGQIAIISSLAGYHGMPGAPAYSTSKACVKAYGEALRGLYAQEGIEVNVVCPGFVKSRITARNKFPMPFLMETDRAVRVLRRGLEKNQGRITFPWQLSLILGFMVRFLPEWMFDRMFRVMPKKT</sequence>
<dbReference type="PANTHER" id="PTHR44196:SF1">
    <property type="entry name" value="DEHYDROGENASE_REDUCTASE SDR FAMILY MEMBER 7B"/>
    <property type="match status" value="1"/>
</dbReference>
<organism evidence="3">
    <name type="scientific">hydrothermal vent metagenome</name>
    <dbReference type="NCBI Taxonomy" id="652676"/>
    <lineage>
        <taxon>unclassified sequences</taxon>
        <taxon>metagenomes</taxon>
        <taxon>ecological metagenomes</taxon>
    </lineage>
</organism>
<dbReference type="SUPFAM" id="SSF51735">
    <property type="entry name" value="NAD(P)-binding Rossmann-fold domains"/>
    <property type="match status" value="1"/>
</dbReference>
<dbReference type="EC" id="1.1.1.-" evidence="3"/>
<keyword evidence="2 3" id="KW-0560">Oxidoreductase</keyword>
<dbReference type="Pfam" id="PF00106">
    <property type="entry name" value="adh_short"/>
    <property type="match status" value="1"/>
</dbReference>
<proteinExistence type="inferred from homology"/>
<accession>A0A3B0RNA0</accession>
<dbReference type="InterPro" id="IPR002347">
    <property type="entry name" value="SDR_fam"/>
</dbReference>
<dbReference type="InterPro" id="IPR036291">
    <property type="entry name" value="NAD(P)-bd_dom_sf"/>
</dbReference>
<gene>
    <name evidence="3" type="ORF">MNBD_ALPHA01-197</name>
</gene>